<protein>
    <submittedName>
        <fullName evidence="1">Uncharacterized protein</fullName>
    </submittedName>
</protein>
<proteinExistence type="predicted"/>
<evidence type="ECO:0000313" key="2">
    <source>
        <dbReference type="Proteomes" id="UP000445309"/>
    </source>
</evidence>
<keyword evidence="2" id="KW-1185">Reference proteome</keyword>
<evidence type="ECO:0000313" key="1">
    <source>
        <dbReference type="EMBL" id="CAA7390965.1"/>
    </source>
</evidence>
<accession>A0A6N4XXM2</accession>
<sequence>MVNTQIPQSIEVIIKHYYPSKSILIKPIDLQLINETERQSSQVLTSMNCNIFKLPECPFL</sequence>
<dbReference type="RefSeq" id="WP_162073832.1">
    <property type="nucleotide sequence ID" value="NZ_CACVBY010000079.1"/>
</dbReference>
<dbReference type="EMBL" id="CACVBY010000079">
    <property type="protein sequence ID" value="CAA7390965.1"/>
    <property type="molecule type" value="Genomic_DNA"/>
</dbReference>
<organism evidence="1 2">
    <name type="scientific">Chryseobacterium fistulae</name>
    <dbReference type="NCBI Taxonomy" id="2675058"/>
    <lineage>
        <taxon>Bacteria</taxon>
        <taxon>Pseudomonadati</taxon>
        <taxon>Bacteroidota</taxon>
        <taxon>Flavobacteriia</taxon>
        <taxon>Flavobacteriales</taxon>
        <taxon>Weeksellaceae</taxon>
        <taxon>Chryseobacterium group</taxon>
        <taxon>Chryseobacterium</taxon>
    </lineage>
</organism>
<reference evidence="1 2" key="1">
    <citation type="submission" date="2020-01" db="EMBL/GenBank/DDBJ databases">
        <authorList>
            <person name="Rodrigo-Torres L."/>
            <person name="Arahal R. D."/>
            <person name="Lucena T."/>
        </authorList>
    </citation>
    <scope>NUCLEOTIDE SEQUENCE [LARGE SCALE GENOMIC DNA]</scope>
    <source>
        <strain evidence="1 2">CECT 9393</strain>
    </source>
</reference>
<dbReference type="AlphaFoldDB" id="A0A6N4XXM2"/>
<dbReference type="Proteomes" id="UP000445309">
    <property type="component" value="Unassembled WGS sequence"/>
</dbReference>
<gene>
    <name evidence="1" type="ORF">CHRY9393_02815</name>
</gene>
<name>A0A6N4XXM2_9FLAO</name>